<protein>
    <submittedName>
        <fullName evidence="1">Uncharacterized protein</fullName>
    </submittedName>
</protein>
<dbReference type="Proteomes" id="UP001292094">
    <property type="component" value="Unassembled WGS sequence"/>
</dbReference>
<evidence type="ECO:0000313" key="2">
    <source>
        <dbReference type="Proteomes" id="UP001292094"/>
    </source>
</evidence>
<comment type="caution">
    <text evidence="1">The sequence shown here is derived from an EMBL/GenBank/DDBJ whole genome shotgun (WGS) entry which is preliminary data.</text>
</comment>
<gene>
    <name evidence="1" type="ORF">Pmani_011805</name>
</gene>
<keyword evidence="2" id="KW-1185">Reference proteome</keyword>
<organism evidence="1 2">
    <name type="scientific">Petrolisthes manimaculis</name>
    <dbReference type="NCBI Taxonomy" id="1843537"/>
    <lineage>
        <taxon>Eukaryota</taxon>
        <taxon>Metazoa</taxon>
        <taxon>Ecdysozoa</taxon>
        <taxon>Arthropoda</taxon>
        <taxon>Crustacea</taxon>
        <taxon>Multicrustacea</taxon>
        <taxon>Malacostraca</taxon>
        <taxon>Eumalacostraca</taxon>
        <taxon>Eucarida</taxon>
        <taxon>Decapoda</taxon>
        <taxon>Pleocyemata</taxon>
        <taxon>Anomura</taxon>
        <taxon>Galatheoidea</taxon>
        <taxon>Porcellanidae</taxon>
        <taxon>Petrolisthes</taxon>
    </lineage>
</organism>
<dbReference type="EMBL" id="JAWZYT010000953">
    <property type="protein sequence ID" value="KAK4317097.1"/>
    <property type="molecule type" value="Genomic_DNA"/>
</dbReference>
<evidence type="ECO:0000313" key="1">
    <source>
        <dbReference type="EMBL" id="KAK4317097.1"/>
    </source>
</evidence>
<sequence length="96" mass="10429">MIQASSLQCEIMNGEDVIRLLVLGCVSVCRPSRRQPGYGLLRFIPASASVLTIIRGYKETILRLKSSFVVERGGGPVSGRVMQSKAELVVIPVLTI</sequence>
<dbReference type="AlphaFoldDB" id="A0AAE1Q274"/>
<proteinExistence type="predicted"/>
<accession>A0AAE1Q274</accession>
<name>A0AAE1Q274_9EUCA</name>
<reference evidence="1" key="1">
    <citation type="submission" date="2023-11" db="EMBL/GenBank/DDBJ databases">
        <title>Genome assemblies of two species of porcelain crab, Petrolisthes cinctipes and Petrolisthes manimaculis (Anomura: Porcellanidae).</title>
        <authorList>
            <person name="Angst P."/>
        </authorList>
    </citation>
    <scope>NUCLEOTIDE SEQUENCE</scope>
    <source>
        <strain evidence="1">PB745_02</strain>
        <tissue evidence="1">Gill</tissue>
    </source>
</reference>